<evidence type="ECO:0000313" key="8">
    <source>
        <dbReference type="Proteomes" id="UP000075881"/>
    </source>
</evidence>
<reference evidence="8" key="1">
    <citation type="submission" date="2013-03" db="EMBL/GenBank/DDBJ databases">
        <title>The Genome Sequence of Anopheles christyi ACHKN1017.</title>
        <authorList>
            <consortium name="The Broad Institute Genomics Platform"/>
            <person name="Neafsey D.E."/>
            <person name="Besansky N."/>
            <person name="Walker B."/>
            <person name="Young S.K."/>
            <person name="Zeng Q."/>
            <person name="Gargeya S."/>
            <person name="Fitzgerald M."/>
            <person name="Haas B."/>
            <person name="Abouelleil A."/>
            <person name="Allen A.W."/>
            <person name="Alvarado L."/>
            <person name="Arachchi H.M."/>
            <person name="Berlin A.M."/>
            <person name="Chapman S.B."/>
            <person name="Gainer-Dewar J."/>
            <person name="Goldberg J."/>
            <person name="Griggs A."/>
            <person name="Gujja S."/>
            <person name="Hansen M."/>
            <person name="Howarth C."/>
            <person name="Imamovic A."/>
            <person name="Ireland A."/>
            <person name="Larimer J."/>
            <person name="McCowan C."/>
            <person name="Murphy C."/>
            <person name="Pearson M."/>
            <person name="Poon T.W."/>
            <person name="Priest M."/>
            <person name="Roberts A."/>
            <person name="Saif S."/>
            <person name="Shea T."/>
            <person name="Sisk P."/>
            <person name="Sykes S."/>
            <person name="Wortman J."/>
            <person name="Nusbaum C."/>
            <person name="Birren B."/>
        </authorList>
    </citation>
    <scope>NUCLEOTIDE SEQUENCE [LARGE SCALE GENOMIC DNA]</scope>
    <source>
        <strain evidence="8">ACHKN1017</strain>
    </source>
</reference>
<keyword evidence="4 6" id="KW-1133">Transmembrane helix</keyword>
<name>A0A182JR26_9DIPT</name>
<dbReference type="VEuPathDB" id="VectorBase:ACHR000958"/>
<dbReference type="GO" id="GO:0016020">
    <property type="term" value="C:membrane"/>
    <property type="evidence" value="ECO:0007669"/>
    <property type="project" value="UniProtKB-SubCell"/>
</dbReference>
<evidence type="ECO:0000256" key="2">
    <source>
        <dbReference type="ARBA" id="ARBA00006824"/>
    </source>
</evidence>
<comment type="similarity">
    <text evidence="2 6">Belongs to the peroxisomal membrane protein PXMP2/4 family.</text>
</comment>
<accession>A0A182JR26</accession>
<dbReference type="GO" id="GO:0005739">
    <property type="term" value="C:mitochondrion"/>
    <property type="evidence" value="ECO:0007669"/>
    <property type="project" value="TreeGrafter"/>
</dbReference>
<evidence type="ECO:0000256" key="3">
    <source>
        <dbReference type="ARBA" id="ARBA00022692"/>
    </source>
</evidence>
<dbReference type="Pfam" id="PF04117">
    <property type="entry name" value="Mpv17_PMP22"/>
    <property type="match status" value="1"/>
</dbReference>
<dbReference type="PANTHER" id="PTHR11266">
    <property type="entry name" value="PEROXISOMAL MEMBRANE PROTEIN 2, PXMP2 MPV17"/>
    <property type="match status" value="1"/>
</dbReference>
<evidence type="ECO:0000256" key="5">
    <source>
        <dbReference type="ARBA" id="ARBA00023136"/>
    </source>
</evidence>
<proteinExistence type="inferred from homology"/>
<organism evidence="7 8">
    <name type="scientific">Anopheles christyi</name>
    <dbReference type="NCBI Taxonomy" id="43041"/>
    <lineage>
        <taxon>Eukaryota</taxon>
        <taxon>Metazoa</taxon>
        <taxon>Ecdysozoa</taxon>
        <taxon>Arthropoda</taxon>
        <taxon>Hexapoda</taxon>
        <taxon>Insecta</taxon>
        <taxon>Pterygota</taxon>
        <taxon>Neoptera</taxon>
        <taxon>Endopterygota</taxon>
        <taxon>Diptera</taxon>
        <taxon>Nematocera</taxon>
        <taxon>Culicoidea</taxon>
        <taxon>Culicidae</taxon>
        <taxon>Anophelinae</taxon>
        <taxon>Anopheles</taxon>
    </lineage>
</organism>
<evidence type="ECO:0000256" key="6">
    <source>
        <dbReference type="RuleBase" id="RU363053"/>
    </source>
</evidence>
<reference evidence="7" key="2">
    <citation type="submission" date="2020-05" db="UniProtKB">
        <authorList>
            <consortium name="EnsemblMetazoa"/>
        </authorList>
    </citation>
    <scope>IDENTIFICATION</scope>
    <source>
        <strain evidence="7">ACHKN1017</strain>
    </source>
</reference>
<sequence>MVFSKVLRHPIARGMATYSILWPTANLVQQSLEGKRYDSFDFVQCIGYGLYGALYVAPTIYGWVKISTIMWPKMNIRTALLKAVVEQATYGPFAGISFLYIMSLAEGKTAGEAVNEVKTKFPRTYTVGLAYWPFIQTINFAFIPERNRVPFVAVCSFVWTVFLASIKRNDITNENNL</sequence>
<evidence type="ECO:0000256" key="1">
    <source>
        <dbReference type="ARBA" id="ARBA00004141"/>
    </source>
</evidence>
<evidence type="ECO:0008006" key="9">
    <source>
        <dbReference type="Google" id="ProtNLM"/>
    </source>
</evidence>
<dbReference type="InterPro" id="IPR007248">
    <property type="entry name" value="Mpv17_PMP22"/>
</dbReference>
<protein>
    <recommendedName>
        <fullName evidence="9">Mpv17-like protein</fullName>
    </recommendedName>
</protein>
<comment type="subcellular location">
    <subcellularLocation>
        <location evidence="1">Membrane</location>
        <topology evidence="1">Multi-pass membrane protein</topology>
    </subcellularLocation>
</comment>
<dbReference type="AlphaFoldDB" id="A0A182JR26"/>
<dbReference type="Proteomes" id="UP000075881">
    <property type="component" value="Unassembled WGS sequence"/>
</dbReference>
<feature type="transmembrane region" description="Helical" evidence="6">
    <location>
        <begin position="149"/>
        <end position="166"/>
    </location>
</feature>
<feature type="transmembrane region" description="Helical" evidence="6">
    <location>
        <begin position="125"/>
        <end position="143"/>
    </location>
</feature>
<keyword evidence="8" id="KW-1185">Reference proteome</keyword>
<keyword evidence="5 6" id="KW-0472">Membrane</keyword>
<keyword evidence="3 6" id="KW-0812">Transmembrane</keyword>
<evidence type="ECO:0000256" key="4">
    <source>
        <dbReference type="ARBA" id="ARBA00022989"/>
    </source>
</evidence>
<dbReference type="STRING" id="43041.A0A182JR26"/>
<dbReference type="EnsemblMetazoa" id="ACHR000958-RA">
    <property type="protein sequence ID" value="ACHR000958-PA"/>
    <property type="gene ID" value="ACHR000958"/>
</dbReference>
<feature type="transmembrane region" description="Helical" evidence="6">
    <location>
        <begin position="46"/>
        <end position="64"/>
    </location>
</feature>
<dbReference type="PANTHER" id="PTHR11266:SF75">
    <property type="entry name" value="IP10007P-RELATED"/>
    <property type="match status" value="1"/>
</dbReference>
<evidence type="ECO:0000313" key="7">
    <source>
        <dbReference type="EnsemblMetazoa" id="ACHR000958-PA"/>
    </source>
</evidence>